<name>A0A5E4MRF5_9HEMI</name>
<feature type="region of interest" description="Disordered" evidence="1">
    <location>
        <begin position="150"/>
        <end position="209"/>
    </location>
</feature>
<dbReference type="Proteomes" id="UP000325440">
    <property type="component" value="Unassembled WGS sequence"/>
</dbReference>
<gene>
    <name evidence="3" type="ORF">CINCED_3A018785</name>
</gene>
<protein>
    <submittedName>
        <fullName evidence="3">Uncharacterized protein</fullName>
    </submittedName>
</protein>
<feature type="region of interest" description="Disordered" evidence="1">
    <location>
        <begin position="97"/>
        <end position="118"/>
    </location>
</feature>
<evidence type="ECO:0000256" key="2">
    <source>
        <dbReference type="SAM" id="SignalP"/>
    </source>
</evidence>
<evidence type="ECO:0000313" key="3">
    <source>
        <dbReference type="EMBL" id="VVC34869.1"/>
    </source>
</evidence>
<dbReference type="AlphaFoldDB" id="A0A5E4MRF5"/>
<organism evidence="3 4">
    <name type="scientific">Cinara cedri</name>
    <dbReference type="NCBI Taxonomy" id="506608"/>
    <lineage>
        <taxon>Eukaryota</taxon>
        <taxon>Metazoa</taxon>
        <taxon>Ecdysozoa</taxon>
        <taxon>Arthropoda</taxon>
        <taxon>Hexapoda</taxon>
        <taxon>Insecta</taxon>
        <taxon>Pterygota</taxon>
        <taxon>Neoptera</taxon>
        <taxon>Paraneoptera</taxon>
        <taxon>Hemiptera</taxon>
        <taxon>Sternorrhyncha</taxon>
        <taxon>Aphidomorpha</taxon>
        <taxon>Aphidoidea</taxon>
        <taxon>Aphididae</taxon>
        <taxon>Lachninae</taxon>
        <taxon>Cinara</taxon>
    </lineage>
</organism>
<evidence type="ECO:0000313" key="4">
    <source>
        <dbReference type="Proteomes" id="UP000325440"/>
    </source>
</evidence>
<dbReference type="OrthoDB" id="6628627at2759"/>
<dbReference type="EMBL" id="CABPRJ010001020">
    <property type="protein sequence ID" value="VVC34869.1"/>
    <property type="molecule type" value="Genomic_DNA"/>
</dbReference>
<sequence length="234" mass="23034">MTNCFKTMIAVAMVVGVTLSVPVPDDKPELSNEIIQSGGFSTKNDDSVSASWGGFQASASLADDGSVAASAGGNGVGAGAGYGTGGATAGAAIGVPSDSGSSGTKPNNYARPGTNQHGGAGNGFFDRIFAIPINVLQSVNTYLNQKQVAGQQGGPAHQNGNGGGSASTSSSASSSASYGGSGKDATVGADYGHTASAGQSGSPNPMMVHTKPNYDQIFNIPITALRSVQNLLNG</sequence>
<evidence type="ECO:0000256" key="1">
    <source>
        <dbReference type="SAM" id="MobiDB-lite"/>
    </source>
</evidence>
<feature type="compositionally biased region" description="Low complexity" evidence="1">
    <location>
        <begin position="166"/>
        <end position="178"/>
    </location>
</feature>
<proteinExistence type="predicted"/>
<feature type="compositionally biased region" description="Polar residues" evidence="1">
    <location>
        <begin position="98"/>
        <end position="115"/>
    </location>
</feature>
<accession>A0A5E4MRF5</accession>
<reference evidence="3 4" key="1">
    <citation type="submission" date="2019-08" db="EMBL/GenBank/DDBJ databases">
        <authorList>
            <person name="Alioto T."/>
            <person name="Alioto T."/>
            <person name="Gomez Garrido J."/>
        </authorList>
    </citation>
    <scope>NUCLEOTIDE SEQUENCE [LARGE SCALE GENOMIC DNA]</scope>
</reference>
<keyword evidence="2" id="KW-0732">Signal</keyword>
<keyword evidence="4" id="KW-1185">Reference proteome</keyword>
<feature type="chain" id="PRO_5023128177" evidence="2">
    <location>
        <begin position="21"/>
        <end position="234"/>
    </location>
</feature>
<feature type="signal peptide" evidence="2">
    <location>
        <begin position="1"/>
        <end position="20"/>
    </location>
</feature>